<name>A0A921RA36_SORBI</name>
<evidence type="ECO:0000259" key="6">
    <source>
        <dbReference type="Pfam" id="PF18052"/>
    </source>
</evidence>
<evidence type="ECO:0000256" key="1">
    <source>
        <dbReference type="ARBA" id="ARBA00008894"/>
    </source>
</evidence>
<keyword evidence="5" id="KW-0611">Plant defense</keyword>
<dbReference type="Gene3D" id="1.20.5.4130">
    <property type="match status" value="1"/>
</dbReference>
<protein>
    <recommendedName>
        <fullName evidence="6">Disease resistance N-terminal domain-containing protein</fullName>
    </recommendedName>
</protein>
<dbReference type="EMBL" id="CM027682">
    <property type="protein sequence ID" value="KAG0536461.1"/>
    <property type="molecule type" value="Genomic_DNA"/>
</dbReference>
<dbReference type="GO" id="GO:0000166">
    <property type="term" value="F:nucleotide binding"/>
    <property type="evidence" value="ECO:0007669"/>
    <property type="project" value="UniProtKB-KW"/>
</dbReference>
<evidence type="ECO:0000256" key="5">
    <source>
        <dbReference type="ARBA" id="ARBA00022821"/>
    </source>
</evidence>
<reference evidence="7" key="1">
    <citation type="journal article" date="2019" name="BMC Genomics">
        <title>A new reference genome for Sorghum bicolor reveals high levels of sequence similarity between sweet and grain genotypes: implications for the genetics of sugar metabolism.</title>
        <authorList>
            <person name="Cooper E.A."/>
            <person name="Brenton Z.W."/>
            <person name="Flinn B.S."/>
            <person name="Jenkins J."/>
            <person name="Shu S."/>
            <person name="Flowers D."/>
            <person name="Luo F."/>
            <person name="Wang Y."/>
            <person name="Xia P."/>
            <person name="Barry K."/>
            <person name="Daum C."/>
            <person name="Lipzen A."/>
            <person name="Yoshinaga Y."/>
            <person name="Schmutz J."/>
            <person name="Saski C."/>
            <person name="Vermerris W."/>
            <person name="Kresovich S."/>
        </authorList>
    </citation>
    <scope>NUCLEOTIDE SEQUENCE</scope>
</reference>
<evidence type="ECO:0000256" key="4">
    <source>
        <dbReference type="ARBA" id="ARBA00022741"/>
    </source>
</evidence>
<dbReference type="InterPro" id="IPR041118">
    <property type="entry name" value="Rx_N"/>
</dbReference>
<proteinExistence type="inferred from homology"/>
<evidence type="ECO:0000256" key="2">
    <source>
        <dbReference type="ARBA" id="ARBA00022614"/>
    </source>
</evidence>
<gene>
    <name evidence="7" type="ORF">BDA96_03G065600</name>
</gene>
<dbReference type="Proteomes" id="UP000807115">
    <property type="component" value="Chromosome 3"/>
</dbReference>
<reference evidence="7" key="2">
    <citation type="submission" date="2020-10" db="EMBL/GenBank/DDBJ databases">
        <authorList>
            <person name="Cooper E.A."/>
            <person name="Brenton Z.W."/>
            <person name="Flinn B.S."/>
            <person name="Jenkins J."/>
            <person name="Shu S."/>
            <person name="Flowers D."/>
            <person name="Luo F."/>
            <person name="Wang Y."/>
            <person name="Xia P."/>
            <person name="Barry K."/>
            <person name="Daum C."/>
            <person name="Lipzen A."/>
            <person name="Yoshinaga Y."/>
            <person name="Schmutz J."/>
            <person name="Saski C."/>
            <person name="Vermerris W."/>
            <person name="Kresovich S."/>
        </authorList>
    </citation>
    <scope>NUCLEOTIDE SEQUENCE</scope>
</reference>
<sequence>MVLIADAVIAGYTSKLADLIEDRVMRALDVVQHLQVLKCRLDYMKRVIVDAEVKRIHDSAINTWLNQLKDIMYDVDDLIDF</sequence>
<keyword evidence="2" id="KW-0433">Leucine-rich repeat</keyword>
<keyword evidence="4" id="KW-0547">Nucleotide-binding</keyword>
<evidence type="ECO:0000313" key="8">
    <source>
        <dbReference type="Proteomes" id="UP000807115"/>
    </source>
</evidence>
<comment type="caution">
    <text evidence="7">The sequence shown here is derived from an EMBL/GenBank/DDBJ whole genome shotgun (WGS) entry which is preliminary data.</text>
</comment>
<evidence type="ECO:0000256" key="3">
    <source>
        <dbReference type="ARBA" id="ARBA00022737"/>
    </source>
</evidence>
<comment type="similarity">
    <text evidence="1">Belongs to the disease resistance NB-LRR family.</text>
</comment>
<evidence type="ECO:0000313" key="7">
    <source>
        <dbReference type="EMBL" id="KAG0536461.1"/>
    </source>
</evidence>
<organism evidence="7 8">
    <name type="scientific">Sorghum bicolor</name>
    <name type="common">Sorghum</name>
    <name type="synonym">Sorghum vulgare</name>
    <dbReference type="NCBI Taxonomy" id="4558"/>
    <lineage>
        <taxon>Eukaryota</taxon>
        <taxon>Viridiplantae</taxon>
        <taxon>Streptophyta</taxon>
        <taxon>Embryophyta</taxon>
        <taxon>Tracheophyta</taxon>
        <taxon>Spermatophyta</taxon>
        <taxon>Magnoliopsida</taxon>
        <taxon>Liliopsida</taxon>
        <taxon>Poales</taxon>
        <taxon>Poaceae</taxon>
        <taxon>PACMAD clade</taxon>
        <taxon>Panicoideae</taxon>
        <taxon>Andropogonodae</taxon>
        <taxon>Andropogoneae</taxon>
        <taxon>Sorghinae</taxon>
        <taxon>Sorghum</taxon>
    </lineage>
</organism>
<dbReference type="Pfam" id="PF18052">
    <property type="entry name" value="Rx_N"/>
    <property type="match status" value="1"/>
</dbReference>
<accession>A0A921RA36</accession>
<feature type="domain" description="Disease resistance N-terminal" evidence="6">
    <location>
        <begin position="13"/>
        <end position="80"/>
    </location>
</feature>
<keyword evidence="3" id="KW-0677">Repeat</keyword>
<dbReference type="GO" id="GO:0006952">
    <property type="term" value="P:defense response"/>
    <property type="evidence" value="ECO:0007669"/>
    <property type="project" value="UniProtKB-KW"/>
</dbReference>
<dbReference type="AlphaFoldDB" id="A0A921RA36"/>